<dbReference type="EMBL" id="BT066747">
    <property type="protein sequence ID" value="ACN33644.1"/>
    <property type="molecule type" value="mRNA"/>
</dbReference>
<dbReference type="InterPro" id="IPR038777">
    <property type="entry name" value="At4g18490-like"/>
</dbReference>
<dbReference type="PANTHER" id="PTHR36380">
    <property type="entry name" value="BNAA03G58330D PROTEIN"/>
    <property type="match status" value="1"/>
</dbReference>
<name>C0PEM8_MAIZE</name>
<dbReference type="AlphaFoldDB" id="C0PEM8"/>
<evidence type="ECO:0000313" key="1">
    <source>
        <dbReference type="EMBL" id="ACN33644.1"/>
    </source>
</evidence>
<reference evidence="1" key="1">
    <citation type="journal article" date="2009" name="PLoS Genet.">
        <title>Sequencing, mapping, and analysis of 27,455 maize full-length cDNAs.</title>
        <authorList>
            <person name="Soderlund C."/>
            <person name="Descour A."/>
            <person name="Kudrna D."/>
            <person name="Bomhoff M."/>
            <person name="Boyd L."/>
            <person name="Currie J."/>
            <person name="Angelova A."/>
            <person name="Collura K."/>
            <person name="Wissotski M."/>
            <person name="Ashley E."/>
            <person name="Morrow D."/>
            <person name="Fernandes J."/>
            <person name="Walbot V."/>
            <person name="Yu Y."/>
        </authorList>
    </citation>
    <scope>NUCLEOTIDE SEQUENCE</scope>
    <source>
        <strain evidence="1">B73</strain>
    </source>
</reference>
<dbReference type="ExpressionAtlas" id="C0PEM8">
    <property type="expression patterns" value="baseline and differential"/>
</dbReference>
<protein>
    <submittedName>
        <fullName evidence="1">Uncharacterized protein</fullName>
    </submittedName>
</protein>
<accession>C0PEM8</accession>
<sequence>MQKVPEESALNPKAPKVLKHIMRSPAVRKSPRTVPELGNEMILGSGTPKAHVDNAISSRMPPGMGAISDLELPVLENDGNIEKAEACRKELEDICILLKRKHAEAKELAVRAIVNNNTMLMLNHPMIEEKIYSIQKFANDLKSKKYLFEEVGTINSH</sequence>
<dbReference type="PANTHER" id="PTHR36380:SF1">
    <property type="entry name" value="OS01G0755100 PROTEIN"/>
    <property type="match status" value="1"/>
</dbReference>
<organism evidence="1">
    <name type="scientific">Zea mays</name>
    <name type="common">Maize</name>
    <dbReference type="NCBI Taxonomy" id="4577"/>
    <lineage>
        <taxon>Eukaryota</taxon>
        <taxon>Viridiplantae</taxon>
        <taxon>Streptophyta</taxon>
        <taxon>Embryophyta</taxon>
        <taxon>Tracheophyta</taxon>
        <taxon>Spermatophyta</taxon>
        <taxon>Magnoliopsida</taxon>
        <taxon>Liliopsida</taxon>
        <taxon>Poales</taxon>
        <taxon>Poaceae</taxon>
        <taxon>PACMAD clade</taxon>
        <taxon>Panicoideae</taxon>
        <taxon>Andropogonodae</taxon>
        <taxon>Andropogoneae</taxon>
        <taxon>Tripsacinae</taxon>
        <taxon>Zea</taxon>
    </lineage>
</organism>
<proteinExistence type="evidence at transcript level"/>